<name>A0ABV8JHC0_9BACL</name>
<evidence type="ECO:0000313" key="7">
    <source>
        <dbReference type="Proteomes" id="UP001595843"/>
    </source>
</evidence>
<sequence length="201" mass="24072">MHTADQIKKAARKLFSQHGYKEITVSRIAEEVGIKAPSIYSHYKNKEDLFLQVFEETILEHVHHVKETIKKTENMDVERQLFHMLYEASLYYTHDEDKIQFLKYTMIFPPQKLKAEIKRSFYEAEKMFSDMLRRLFAEGMKQKKIRELPMEHLLSSFYCLLDGLFTQLLYNNNRTTFEAKLQHLWSIYWTGIRSSSLDLCE</sequence>
<dbReference type="SUPFAM" id="SSF48498">
    <property type="entry name" value="Tetracyclin repressor-like, C-terminal domain"/>
    <property type="match status" value="1"/>
</dbReference>
<evidence type="ECO:0000256" key="2">
    <source>
        <dbReference type="ARBA" id="ARBA00023125"/>
    </source>
</evidence>
<dbReference type="PROSITE" id="PS50977">
    <property type="entry name" value="HTH_TETR_2"/>
    <property type="match status" value="1"/>
</dbReference>
<dbReference type="Proteomes" id="UP001595843">
    <property type="component" value="Unassembled WGS sequence"/>
</dbReference>
<reference evidence="7" key="1">
    <citation type="journal article" date="2019" name="Int. J. Syst. Evol. Microbiol.">
        <title>The Global Catalogue of Microorganisms (GCM) 10K type strain sequencing project: providing services to taxonomists for standard genome sequencing and annotation.</title>
        <authorList>
            <consortium name="The Broad Institute Genomics Platform"/>
            <consortium name="The Broad Institute Genome Sequencing Center for Infectious Disease"/>
            <person name="Wu L."/>
            <person name="Ma J."/>
        </authorList>
    </citation>
    <scope>NUCLEOTIDE SEQUENCE [LARGE SCALE GENOMIC DNA]</scope>
    <source>
        <strain evidence="7">IBRC-M 10813</strain>
    </source>
</reference>
<comment type="caution">
    <text evidence="6">The sequence shown here is derived from an EMBL/GenBank/DDBJ whole genome shotgun (WGS) entry which is preliminary data.</text>
</comment>
<dbReference type="PANTHER" id="PTHR30055:SF238">
    <property type="entry name" value="MYCOFACTOCIN BIOSYNTHESIS TRANSCRIPTIONAL REGULATOR MFTR-RELATED"/>
    <property type="match status" value="1"/>
</dbReference>
<dbReference type="EMBL" id="JBHSAP010000009">
    <property type="protein sequence ID" value="MFC4076628.1"/>
    <property type="molecule type" value="Genomic_DNA"/>
</dbReference>
<accession>A0ABV8JHC0</accession>
<dbReference type="Gene3D" id="1.10.357.10">
    <property type="entry name" value="Tetracycline Repressor, domain 2"/>
    <property type="match status" value="1"/>
</dbReference>
<dbReference type="Pfam" id="PF00440">
    <property type="entry name" value="TetR_N"/>
    <property type="match status" value="1"/>
</dbReference>
<protein>
    <submittedName>
        <fullName evidence="6">TetR/AcrR family transcriptional regulator</fullName>
    </submittedName>
</protein>
<dbReference type="InterPro" id="IPR036271">
    <property type="entry name" value="Tet_transcr_reg_TetR-rel_C_sf"/>
</dbReference>
<keyword evidence="7" id="KW-1185">Reference proteome</keyword>
<evidence type="ECO:0000256" key="1">
    <source>
        <dbReference type="ARBA" id="ARBA00023015"/>
    </source>
</evidence>
<dbReference type="InterPro" id="IPR001647">
    <property type="entry name" value="HTH_TetR"/>
</dbReference>
<proteinExistence type="predicted"/>
<evidence type="ECO:0000259" key="5">
    <source>
        <dbReference type="PROSITE" id="PS50977"/>
    </source>
</evidence>
<evidence type="ECO:0000256" key="3">
    <source>
        <dbReference type="ARBA" id="ARBA00023163"/>
    </source>
</evidence>
<dbReference type="InterPro" id="IPR050109">
    <property type="entry name" value="HTH-type_TetR-like_transc_reg"/>
</dbReference>
<keyword evidence="3" id="KW-0804">Transcription</keyword>
<dbReference type="RefSeq" id="WP_380703739.1">
    <property type="nucleotide sequence ID" value="NZ_JBHSAP010000009.1"/>
</dbReference>
<evidence type="ECO:0000256" key="4">
    <source>
        <dbReference type="PROSITE-ProRule" id="PRU00335"/>
    </source>
</evidence>
<feature type="DNA-binding region" description="H-T-H motif" evidence="4">
    <location>
        <begin position="24"/>
        <end position="43"/>
    </location>
</feature>
<dbReference type="SUPFAM" id="SSF46689">
    <property type="entry name" value="Homeodomain-like"/>
    <property type="match status" value="1"/>
</dbReference>
<dbReference type="Gene3D" id="1.10.10.60">
    <property type="entry name" value="Homeodomain-like"/>
    <property type="match status" value="1"/>
</dbReference>
<evidence type="ECO:0000313" key="6">
    <source>
        <dbReference type="EMBL" id="MFC4076628.1"/>
    </source>
</evidence>
<keyword evidence="1" id="KW-0805">Transcription regulation</keyword>
<organism evidence="6 7">
    <name type="scientific">Salinithrix halophila</name>
    <dbReference type="NCBI Taxonomy" id="1485204"/>
    <lineage>
        <taxon>Bacteria</taxon>
        <taxon>Bacillati</taxon>
        <taxon>Bacillota</taxon>
        <taxon>Bacilli</taxon>
        <taxon>Bacillales</taxon>
        <taxon>Thermoactinomycetaceae</taxon>
        <taxon>Salinithrix</taxon>
    </lineage>
</organism>
<dbReference type="PRINTS" id="PR00455">
    <property type="entry name" value="HTHTETR"/>
</dbReference>
<feature type="domain" description="HTH tetR-type" evidence="5">
    <location>
        <begin position="1"/>
        <end position="61"/>
    </location>
</feature>
<keyword evidence="2 4" id="KW-0238">DNA-binding</keyword>
<dbReference type="PANTHER" id="PTHR30055">
    <property type="entry name" value="HTH-TYPE TRANSCRIPTIONAL REGULATOR RUTR"/>
    <property type="match status" value="1"/>
</dbReference>
<gene>
    <name evidence="6" type="ORF">ACFOUO_07375</name>
</gene>
<dbReference type="InterPro" id="IPR009057">
    <property type="entry name" value="Homeodomain-like_sf"/>
</dbReference>